<dbReference type="OrthoDB" id="6159094at2"/>
<proteinExistence type="predicted"/>
<keyword evidence="3" id="KW-1185">Reference proteome</keyword>
<protein>
    <submittedName>
        <fullName evidence="2">Uncharacterized protein</fullName>
    </submittedName>
</protein>
<dbReference type="RefSeq" id="WP_023431279.1">
    <property type="nucleotide sequence ID" value="NZ_AWXZ01000017.1"/>
</dbReference>
<evidence type="ECO:0000313" key="3">
    <source>
        <dbReference type="Proteomes" id="UP000017819"/>
    </source>
</evidence>
<dbReference type="EMBL" id="AWXZ01000017">
    <property type="protein sequence ID" value="ESR25799.1"/>
    <property type="molecule type" value="Genomic_DNA"/>
</dbReference>
<evidence type="ECO:0000313" key="2">
    <source>
        <dbReference type="EMBL" id="ESR25799.1"/>
    </source>
</evidence>
<dbReference type="Proteomes" id="UP000017819">
    <property type="component" value="Unassembled WGS sequence"/>
</dbReference>
<organism evidence="2 3">
    <name type="scientific">Lutibaculum baratangense AMV1</name>
    <dbReference type="NCBI Taxonomy" id="631454"/>
    <lineage>
        <taxon>Bacteria</taxon>
        <taxon>Pseudomonadati</taxon>
        <taxon>Pseudomonadota</taxon>
        <taxon>Alphaproteobacteria</taxon>
        <taxon>Hyphomicrobiales</taxon>
        <taxon>Tepidamorphaceae</taxon>
        <taxon>Lutibaculum</taxon>
    </lineage>
</organism>
<keyword evidence="1" id="KW-0732">Signal</keyword>
<dbReference type="AlphaFoldDB" id="V4RKF1"/>
<accession>V4RKF1</accession>
<comment type="caution">
    <text evidence="2">The sequence shown here is derived from an EMBL/GenBank/DDBJ whole genome shotgun (WGS) entry which is preliminary data.</text>
</comment>
<sequence>MSKAEGIRMAVAIAIAASLASGAVSAQPATEADPDWPCIQRKVPSLTPAAVWSGPPIEDVGRAWRQDEEVSRLALDLSQRRLPIEEAEARIRAFAEGLPPEDRQGRLTLLFAGLFDTMNAERGEIMDGIARYARRQRAAAEALREQGSEINDARQREGATAEEQALFWNRRIFDERRRALTYICEMPRLVEQRLFALGRVIAGEMPD</sequence>
<dbReference type="STRING" id="631454.N177_1134"/>
<dbReference type="PATRIC" id="fig|631454.5.peg.1119"/>
<feature type="signal peptide" evidence="1">
    <location>
        <begin position="1"/>
        <end position="26"/>
    </location>
</feature>
<reference evidence="2 3" key="1">
    <citation type="journal article" date="2014" name="Genome Announc.">
        <title>Draft Genome Sequence of Lutibaculum baratangense Strain AMV1T, Isolated from a Mud Volcano in Andamans, India.</title>
        <authorList>
            <person name="Singh A."/>
            <person name="Sreenivas A."/>
            <person name="Sathyanarayana Reddy G."/>
            <person name="Pinnaka A.K."/>
            <person name="Shivaji S."/>
        </authorList>
    </citation>
    <scope>NUCLEOTIDE SEQUENCE [LARGE SCALE GENOMIC DNA]</scope>
    <source>
        <strain evidence="2 3">AMV1</strain>
    </source>
</reference>
<evidence type="ECO:0000256" key="1">
    <source>
        <dbReference type="SAM" id="SignalP"/>
    </source>
</evidence>
<name>V4RKF1_9HYPH</name>
<gene>
    <name evidence="2" type="ORF">N177_1134</name>
</gene>
<feature type="chain" id="PRO_5004726678" evidence="1">
    <location>
        <begin position="27"/>
        <end position="207"/>
    </location>
</feature>
<dbReference type="eggNOG" id="ENOG5031PRJ">
    <property type="taxonomic scope" value="Bacteria"/>
</dbReference>